<sequence>MSTDESSASFHRSQRIVFRDWSVVPTSYFIKSRTSDLHYLYAYTPNRLIDSQRSQSSPLIMANSSSPAPKPDLSHSEYPSSIGRKFDPDGRVLPFPGNTIICHLSPDQPLYPAMLGLYDALRSHRFASLCTMLPPESWHMTVFEGVSDETRARPSDLPLDALLDICTDLFKEKLENFEFDTSTPFQLTIVGYNPLVEGIALTAVPATPADEVRIRDLRKRLSELLQLRNPDHDEYALHLSLAYLLRCLDNQQQKELGDFLEENRAKLPTHFELGVPEFCTFEDMFAFHRLFFLGDDP</sequence>
<evidence type="ECO:0000313" key="4">
    <source>
        <dbReference type="Proteomes" id="UP000077002"/>
    </source>
</evidence>
<evidence type="ECO:0000256" key="1">
    <source>
        <dbReference type="SAM" id="MobiDB-lite"/>
    </source>
</evidence>
<evidence type="ECO:0000313" key="3">
    <source>
        <dbReference type="EMBL" id="OAG42713.1"/>
    </source>
</evidence>
<dbReference type="GeneID" id="34598168"/>
<dbReference type="InterPro" id="IPR009097">
    <property type="entry name" value="Cyclic_Pdiesterase"/>
</dbReference>
<dbReference type="SUPFAM" id="SSF55144">
    <property type="entry name" value="LigT-like"/>
    <property type="match status" value="1"/>
</dbReference>
<organism evidence="3 4">
    <name type="scientific">Fonsecaea monophora</name>
    <dbReference type="NCBI Taxonomy" id="254056"/>
    <lineage>
        <taxon>Eukaryota</taxon>
        <taxon>Fungi</taxon>
        <taxon>Dikarya</taxon>
        <taxon>Ascomycota</taxon>
        <taxon>Pezizomycotina</taxon>
        <taxon>Eurotiomycetes</taxon>
        <taxon>Chaetothyriomycetidae</taxon>
        <taxon>Chaetothyriales</taxon>
        <taxon>Herpotrichiellaceae</taxon>
        <taxon>Fonsecaea</taxon>
    </lineage>
</organism>
<gene>
    <name evidence="3" type="ORF">AYO21_02996</name>
</gene>
<name>A0A177FEP0_9EURO</name>
<dbReference type="Pfam" id="PF08975">
    <property type="entry name" value="2H-phosphodiest"/>
    <property type="match status" value="1"/>
</dbReference>
<keyword evidence="4" id="KW-1185">Reference proteome</keyword>
<comment type="caution">
    <text evidence="3">The sequence shown here is derived from an EMBL/GenBank/DDBJ whole genome shotgun (WGS) entry which is preliminary data.</text>
</comment>
<protein>
    <recommendedName>
        <fullName evidence="2">DUF1868 domain-containing protein</fullName>
    </recommendedName>
</protein>
<dbReference type="AlphaFoldDB" id="A0A177FEP0"/>
<accession>A0A177FEP0</accession>
<dbReference type="InterPro" id="IPR015069">
    <property type="entry name" value="2H-PEstase_DUF1868"/>
</dbReference>
<reference evidence="3 4" key="1">
    <citation type="submission" date="2016-03" db="EMBL/GenBank/DDBJ databases">
        <title>Draft genome sequence of the Fonsecaea monophora CBS 269.37.</title>
        <authorList>
            <person name="Bombassaro A."/>
            <person name="Vinicius W.A."/>
            <person name="De Hoog S."/>
            <person name="Sun J."/>
            <person name="Souza E.M."/>
            <person name="Raittz R.T."/>
            <person name="Costa F."/>
            <person name="Leao A.C."/>
            <person name="Tadra-Sfeir M.Z."/>
            <person name="Baura V."/>
            <person name="Balsanelli E."/>
            <person name="Pedrosa F.O."/>
            <person name="Moreno L.F."/>
            <person name="Steffens M.B."/>
            <person name="Xi L."/>
            <person name="Bocca A.L."/>
            <person name="Felipe M.S."/>
            <person name="Teixeira M."/>
            <person name="Telles Filho F.Q."/>
            <person name="Azevedo C.M."/>
            <person name="Gomes R."/>
            <person name="Vicente V.A."/>
        </authorList>
    </citation>
    <scope>NUCLEOTIDE SEQUENCE [LARGE SCALE GENOMIC DNA]</scope>
    <source>
        <strain evidence="3 4">CBS 269.37</strain>
    </source>
</reference>
<feature type="region of interest" description="Disordered" evidence="1">
    <location>
        <begin position="54"/>
        <end position="78"/>
    </location>
</feature>
<dbReference type="RefSeq" id="XP_022514665.1">
    <property type="nucleotide sequence ID" value="XM_022652971.1"/>
</dbReference>
<feature type="domain" description="DUF1868" evidence="2">
    <location>
        <begin position="85"/>
        <end position="194"/>
    </location>
</feature>
<feature type="compositionally biased region" description="Polar residues" evidence="1">
    <location>
        <begin position="54"/>
        <end position="67"/>
    </location>
</feature>
<dbReference type="OrthoDB" id="2877829at2759"/>
<dbReference type="EMBL" id="LVKK01000014">
    <property type="protein sequence ID" value="OAG42713.1"/>
    <property type="molecule type" value="Genomic_DNA"/>
</dbReference>
<evidence type="ECO:0000259" key="2">
    <source>
        <dbReference type="Pfam" id="PF08975"/>
    </source>
</evidence>
<proteinExistence type="predicted"/>
<dbReference type="Gene3D" id="3.90.1140.10">
    <property type="entry name" value="Cyclic phosphodiesterase"/>
    <property type="match status" value="1"/>
</dbReference>
<dbReference type="Proteomes" id="UP000077002">
    <property type="component" value="Unassembled WGS sequence"/>
</dbReference>